<feature type="chain" id="PRO_5045263709" evidence="1">
    <location>
        <begin position="19"/>
        <end position="218"/>
    </location>
</feature>
<evidence type="ECO:0000313" key="4">
    <source>
        <dbReference type="Proteomes" id="UP000817854"/>
    </source>
</evidence>
<evidence type="ECO:0000259" key="2">
    <source>
        <dbReference type="Pfam" id="PF13568"/>
    </source>
</evidence>
<comment type="caution">
    <text evidence="3">The sequence shown here is derived from an EMBL/GenBank/DDBJ whole genome shotgun (WGS) entry which is preliminary data.</text>
</comment>
<accession>A0ABX0IZN5</accession>
<feature type="signal peptide" evidence="1">
    <location>
        <begin position="1"/>
        <end position="18"/>
    </location>
</feature>
<dbReference type="Pfam" id="PF13568">
    <property type="entry name" value="OMP_b-brl_2"/>
    <property type="match status" value="1"/>
</dbReference>
<dbReference type="EMBL" id="VEVQ02000011">
    <property type="protein sequence ID" value="NHN27180.1"/>
    <property type="molecule type" value="Genomic_DNA"/>
</dbReference>
<dbReference type="RefSeq" id="WP_165928935.1">
    <property type="nucleotide sequence ID" value="NZ_VEVQ02000011.1"/>
</dbReference>
<protein>
    <submittedName>
        <fullName evidence="3">PorT family protein</fullName>
    </submittedName>
</protein>
<reference evidence="3 4" key="3">
    <citation type="submission" date="2020-02" db="EMBL/GenBank/DDBJ databases">
        <title>Flavobacterium profundi sp. nov., isolated from a deep-sea seamount.</title>
        <authorList>
            <person name="Zhang D.-C."/>
        </authorList>
    </citation>
    <scope>NUCLEOTIDE SEQUENCE [LARGE SCALE GENOMIC DNA]</scope>
    <source>
        <strain evidence="3 4">EC11</strain>
    </source>
</reference>
<sequence length="218" mass="24672">MKKSLLFVLLIASLFLNAQNDIIVSITSGATFSNLRGNTIAEQNNYDFNYVGGIDIEKPINTNFSFVTGLHYDNKSFKNKIDAAFFSNSMDPFVFNQGKLKVKLTLQYLTLPVLFRYYLDKEKLFYINSGPYVGFFLNTTTRVDGDKIKEDSNDVFKKVDFGWSLGIGKKFKITEKNNLSIELRDNLGLLNISDVPVEGNGTVKTNSFSLILGYEFKL</sequence>
<evidence type="ECO:0000256" key="1">
    <source>
        <dbReference type="SAM" id="SignalP"/>
    </source>
</evidence>
<reference evidence="4" key="1">
    <citation type="submission" date="2019-05" db="EMBL/GenBank/DDBJ databases">
        <title>Flavobacterium profundi sp. nov., isolated from a deep-sea seamount.</title>
        <authorList>
            <person name="Zhang D.-C."/>
        </authorList>
    </citation>
    <scope>NUCLEOTIDE SEQUENCE [LARGE SCALE GENOMIC DNA]</scope>
    <source>
        <strain evidence="4">EC11</strain>
    </source>
</reference>
<evidence type="ECO:0000313" key="3">
    <source>
        <dbReference type="EMBL" id="NHN27180.1"/>
    </source>
</evidence>
<name>A0ABX0IZN5_9FLAO</name>
<dbReference type="Proteomes" id="UP000817854">
    <property type="component" value="Unassembled WGS sequence"/>
</dbReference>
<dbReference type="InterPro" id="IPR011250">
    <property type="entry name" value="OMP/PagP_B-barrel"/>
</dbReference>
<gene>
    <name evidence="3" type="ORF">FIA58_015970</name>
</gene>
<dbReference type="Gene3D" id="2.40.160.20">
    <property type="match status" value="1"/>
</dbReference>
<feature type="domain" description="Outer membrane protein beta-barrel" evidence="2">
    <location>
        <begin position="18"/>
        <end position="192"/>
    </location>
</feature>
<reference evidence="3 4" key="2">
    <citation type="submission" date="2019-05" db="EMBL/GenBank/DDBJ databases">
        <authorList>
            <person name="Lianzixin W."/>
        </authorList>
    </citation>
    <scope>NUCLEOTIDE SEQUENCE [LARGE SCALE GENOMIC DNA]</scope>
    <source>
        <strain evidence="3 4">EC11</strain>
    </source>
</reference>
<dbReference type="InterPro" id="IPR025665">
    <property type="entry name" value="Beta-barrel_OMP_2"/>
</dbReference>
<dbReference type="SUPFAM" id="SSF56925">
    <property type="entry name" value="OMPA-like"/>
    <property type="match status" value="1"/>
</dbReference>
<keyword evidence="1" id="KW-0732">Signal</keyword>
<proteinExistence type="predicted"/>
<keyword evidence="4" id="KW-1185">Reference proteome</keyword>
<organism evidence="3 4">
    <name type="scientific">Flavobacterium jejuense</name>
    <dbReference type="NCBI Taxonomy" id="1544455"/>
    <lineage>
        <taxon>Bacteria</taxon>
        <taxon>Pseudomonadati</taxon>
        <taxon>Bacteroidota</taxon>
        <taxon>Flavobacteriia</taxon>
        <taxon>Flavobacteriales</taxon>
        <taxon>Flavobacteriaceae</taxon>
        <taxon>Flavobacterium</taxon>
    </lineage>
</organism>